<dbReference type="AlphaFoldDB" id="A0A2T0Q2X6"/>
<keyword evidence="3" id="KW-1185">Reference proteome</keyword>
<sequence>MRFDLPRDHGERRPRPADAPLRRLDPPGPADSADPAAAERAGYAGDGTGFALDRPLARLNGRPGRETPWDALGAFLADADANLPFISIDDAPARVRTAVAGGDRPWLVSVRDAPTDIQYVFAALDGGIGHGVERHEGWLTPEQLIRRVTRLEDPAQLNRADRERSRDAYTGRLHSSGRHATRFTGPDAFATAFVRALSHPAVRAVLDRPPHQLGPPRPAMIPIADLLGPDGHRFCAGFTLDPVGGSNSKARVQREQWAVERATGRVPTVPHPSASPITSFAGGDVVIPFGRRNSNEPFQVLTMFPNPKENAP</sequence>
<organism evidence="2 3">
    <name type="scientific">Allonocardiopsis opalescens</name>
    <dbReference type="NCBI Taxonomy" id="1144618"/>
    <lineage>
        <taxon>Bacteria</taxon>
        <taxon>Bacillati</taxon>
        <taxon>Actinomycetota</taxon>
        <taxon>Actinomycetes</taxon>
        <taxon>Streptosporangiales</taxon>
        <taxon>Allonocardiopsis</taxon>
    </lineage>
</organism>
<evidence type="ECO:0000313" key="2">
    <source>
        <dbReference type="EMBL" id="PRX98139.1"/>
    </source>
</evidence>
<dbReference type="OrthoDB" id="4310369at2"/>
<reference evidence="2 3" key="1">
    <citation type="submission" date="2018-03" db="EMBL/GenBank/DDBJ databases">
        <title>Genomic Encyclopedia of Archaeal and Bacterial Type Strains, Phase II (KMG-II): from individual species to whole genera.</title>
        <authorList>
            <person name="Goeker M."/>
        </authorList>
    </citation>
    <scope>NUCLEOTIDE SEQUENCE [LARGE SCALE GENOMIC DNA]</scope>
    <source>
        <strain evidence="2 3">DSM 45601</strain>
    </source>
</reference>
<gene>
    <name evidence="2" type="ORF">CLV72_105492</name>
</gene>
<dbReference type="Proteomes" id="UP000237846">
    <property type="component" value="Unassembled WGS sequence"/>
</dbReference>
<name>A0A2T0Q2X6_9ACTN</name>
<evidence type="ECO:0000256" key="1">
    <source>
        <dbReference type="SAM" id="MobiDB-lite"/>
    </source>
</evidence>
<feature type="region of interest" description="Disordered" evidence="1">
    <location>
        <begin position="1"/>
        <end position="46"/>
    </location>
</feature>
<comment type="caution">
    <text evidence="2">The sequence shown here is derived from an EMBL/GenBank/DDBJ whole genome shotgun (WGS) entry which is preliminary data.</text>
</comment>
<proteinExistence type="predicted"/>
<feature type="compositionally biased region" description="Basic and acidic residues" evidence="1">
    <location>
        <begin position="1"/>
        <end position="25"/>
    </location>
</feature>
<protein>
    <submittedName>
        <fullName evidence="2">Uncharacterized protein</fullName>
    </submittedName>
</protein>
<accession>A0A2T0Q2X6</accession>
<evidence type="ECO:0000313" key="3">
    <source>
        <dbReference type="Proteomes" id="UP000237846"/>
    </source>
</evidence>
<dbReference type="EMBL" id="PVZC01000005">
    <property type="protein sequence ID" value="PRX98139.1"/>
    <property type="molecule type" value="Genomic_DNA"/>
</dbReference>
<dbReference type="RefSeq" id="WP_106248230.1">
    <property type="nucleotide sequence ID" value="NZ_PVZC01000005.1"/>
</dbReference>